<dbReference type="EMBL" id="CAIF01000058">
    <property type="protein sequence ID" value="CCH42935.1"/>
    <property type="molecule type" value="Genomic_DNA"/>
</dbReference>
<dbReference type="AlphaFoldDB" id="K0KCV7"/>
<feature type="region of interest" description="Disordered" evidence="1">
    <location>
        <begin position="339"/>
        <end position="368"/>
    </location>
</feature>
<name>K0KCV7_WICCF</name>
<evidence type="ECO:0000313" key="3">
    <source>
        <dbReference type="Proteomes" id="UP000009328"/>
    </source>
</evidence>
<dbReference type="GO" id="GO:0005680">
    <property type="term" value="C:anaphase-promoting complex"/>
    <property type="evidence" value="ECO:0007669"/>
    <property type="project" value="InterPro"/>
</dbReference>
<comment type="caution">
    <text evidence="2">The sequence shown here is derived from an EMBL/GenBank/DDBJ whole genome shotgun (WGS) entry which is preliminary data.</text>
</comment>
<feature type="region of interest" description="Disordered" evidence="1">
    <location>
        <begin position="283"/>
        <end position="318"/>
    </location>
</feature>
<reference evidence="2 3" key="1">
    <citation type="journal article" date="2012" name="Eukaryot. Cell">
        <title>Draft genome sequence of Wickerhamomyces ciferrii NRRL Y-1031 F-60-10.</title>
        <authorList>
            <person name="Schneider J."/>
            <person name="Andrea H."/>
            <person name="Blom J."/>
            <person name="Jaenicke S."/>
            <person name="Ruckert C."/>
            <person name="Schorsch C."/>
            <person name="Szczepanowski R."/>
            <person name="Farwick M."/>
            <person name="Goesmann A."/>
            <person name="Puhler A."/>
            <person name="Schaffer S."/>
            <person name="Tauch A."/>
            <person name="Kohler T."/>
            <person name="Brinkrolf K."/>
        </authorList>
    </citation>
    <scope>NUCLEOTIDE SEQUENCE [LARGE SCALE GENOMIC DNA]</scope>
    <source>
        <strain evidence="3">ATCC 14091 / BCRC 22168 / CBS 111 / JCM 3599 / NBRC 0793 / NRRL Y-1031 F-60-10</strain>
    </source>
</reference>
<organism evidence="2 3">
    <name type="scientific">Wickerhamomyces ciferrii (strain ATCC 14091 / BCRC 22168 / CBS 111 / JCM 3599 / NBRC 0793 / NRRL Y-1031 F-60-10)</name>
    <name type="common">Yeast</name>
    <name type="synonym">Pichia ciferrii</name>
    <dbReference type="NCBI Taxonomy" id="1206466"/>
    <lineage>
        <taxon>Eukaryota</taxon>
        <taxon>Fungi</taxon>
        <taxon>Dikarya</taxon>
        <taxon>Ascomycota</taxon>
        <taxon>Saccharomycotina</taxon>
        <taxon>Saccharomycetes</taxon>
        <taxon>Phaffomycetales</taxon>
        <taxon>Wickerhamomycetaceae</taxon>
        <taxon>Wickerhamomyces</taxon>
    </lineage>
</organism>
<protein>
    <submittedName>
        <fullName evidence="2">Midasin</fullName>
    </submittedName>
</protein>
<dbReference type="InParanoid" id="K0KCV7"/>
<feature type="compositionally biased region" description="Acidic residues" evidence="1">
    <location>
        <begin position="205"/>
        <end position="217"/>
    </location>
</feature>
<keyword evidence="3" id="KW-1185">Reference proteome</keyword>
<dbReference type="InterPro" id="IPR008402">
    <property type="entry name" value="APC_su15/mnd2"/>
</dbReference>
<evidence type="ECO:0000256" key="1">
    <source>
        <dbReference type="SAM" id="MobiDB-lite"/>
    </source>
</evidence>
<dbReference type="GO" id="GO:0031145">
    <property type="term" value="P:anaphase-promoting complex-dependent catabolic process"/>
    <property type="evidence" value="ECO:0007669"/>
    <property type="project" value="InterPro"/>
</dbReference>
<feature type="compositionally biased region" description="Polar residues" evidence="1">
    <location>
        <begin position="339"/>
        <end position="350"/>
    </location>
</feature>
<dbReference type="HOGENOM" id="CLU_752741_0_0_1"/>
<gene>
    <name evidence="2" type="ORF">BN7_2481</name>
</gene>
<feature type="region of interest" description="Disordered" evidence="1">
    <location>
        <begin position="25"/>
        <end position="63"/>
    </location>
</feature>
<dbReference type="Proteomes" id="UP000009328">
    <property type="component" value="Unassembled WGS sequence"/>
</dbReference>
<feature type="compositionally biased region" description="Acidic residues" evidence="1">
    <location>
        <begin position="359"/>
        <end position="368"/>
    </location>
</feature>
<feature type="region of interest" description="Disordered" evidence="1">
    <location>
        <begin position="158"/>
        <end position="233"/>
    </location>
</feature>
<feature type="compositionally biased region" description="Basic and acidic residues" evidence="1">
    <location>
        <begin position="118"/>
        <end position="130"/>
    </location>
</feature>
<evidence type="ECO:0000313" key="2">
    <source>
        <dbReference type="EMBL" id="CCH42935.1"/>
    </source>
</evidence>
<sequence length="368" mass="42281">MYMPSLIPRDIHHLWIQKDGQAIKKKEGQRNNQLRNPFLNDDQTHRRRPHFAPPLSAYSSDRPGTMYSQGANSLDINDPMFDIEVRMDALRSLRSLGHDYLAPIGIDRTQKAIDEEREMRRQMEEQHRSEVPTAENLMGEGEAVEEEEDVIAIDELEQEEQQQQQQQQPGNNVIEEEEEIRGESGGEQQQQGDQQNEDTQPTEEVNLDDDIPEAEENSYDHIYDEADEPEDRDVMYEGDSAFERQYDEGFMVSEEYQEVDSAEEEIRTVDTPRIEERYQRFMRHDFQTPNSTSTSNTNGGNNTANENSGNANSSFINDNNINRGNVSISSNFSHSNIQHDTFNDTTTSTHPGDVSVNESDLDMVIDDE</sequence>
<proteinExistence type="predicted"/>
<dbReference type="Pfam" id="PF05841">
    <property type="entry name" value="Apc15p"/>
    <property type="match status" value="1"/>
</dbReference>
<feature type="region of interest" description="Disordered" evidence="1">
    <location>
        <begin position="118"/>
        <end position="146"/>
    </location>
</feature>
<feature type="compositionally biased region" description="Low complexity" evidence="1">
    <location>
        <begin position="290"/>
        <end position="314"/>
    </location>
</feature>
<accession>K0KCV7</accession>